<dbReference type="Proteomes" id="UP001198182">
    <property type="component" value="Unassembled WGS sequence"/>
</dbReference>
<dbReference type="Pfam" id="PF17650">
    <property type="entry name" value="RACo_linker"/>
    <property type="match status" value="1"/>
</dbReference>
<dbReference type="InterPro" id="IPR027980">
    <property type="entry name" value="RACo_C"/>
</dbReference>
<feature type="domain" description="RACo linker region" evidence="2">
    <location>
        <begin position="2"/>
        <end position="84"/>
    </location>
</feature>
<comment type="caution">
    <text evidence="4">The sequence shown here is derived from an EMBL/GenBank/DDBJ whole genome shotgun (WGS) entry which is preliminary data.</text>
</comment>
<dbReference type="InterPro" id="IPR042259">
    <property type="entry name" value="Raco-like_middle_sf"/>
</dbReference>
<dbReference type="Pfam" id="PF14574">
    <property type="entry name" value="RACo_C_ter"/>
    <property type="match status" value="1"/>
</dbReference>
<dbReference type="InterPro" id="IPR040506">
    <property type="entry name" value="RACo_linker"/>
</dbReference>
<dbReference type="Pfam" id="PF17651">
    <property type="entry name" value="Raco_middle"/>
    <property type="match status" value="1"/>
</dbReference>
<name>A0AAE3JFF5_9FIRM</name>
<accession>A0AAE3JFF5</accession>
<evidence type="ECO:0000259" key="2">
    <source>
        <dbReference type="Pfam" id="PF17650"/>
    </source>
</evidence>
<gene>
    <name evidence="4" type="ORF">LKD81_06640</name>
</gene>
<dbReference type="PANTHER" id="PTHR42895">
    <property type="entry name" value="IRON-SULFUR CLUSTER-BINDING PROTEIN-RELATED"/>
    <property type="match status" value="1"/>
</dbReference>
<dbReference type="EMBL" id="JAJEQR010000015">
    <property type="protein sequence ID" value="MCC2230677.1"/>
    <property type="molecule type" value="Genomic_DNA"/>
</dbReference>
<dbReference type="PANTHER" id="PTHR42895:SF1">
    <property type="entry name" value="IRON-SULFUR CLUSTER PROTEIN"/>
    <property type="match status" value="1"/>
</dbReference>
<evidence type="ECO:0000259" key="1">
    <source>
        <dbReference type="Pfam" id="PF14574"/>
    </source>
</evidence>
<dbReference type="RefSeq" id="WP_308453314.1">
    <property type="nucleotide sequence ID" value="NZ_JAJEQR010000015.1"/>
</dbReference>
<dbReference type="InterPro" id="IPR052911">
    <property type="entry name" value="Corrinoid_activation_enz"/>
</dbReference>
<evidence type="ECO:0000313" key="5">
    <source>
        <dbReference type="Proteomes" id="UP001198182"/>
    </source>
</evidence>
<dbReference type="InterPro" id="IPR041414">
    <property type="entry name" value="Raco-like_middle"/>
</dbReference>
<reference evidence="4" key="1">
    <citation type="submission" date="2021-10" db="EMBL/GenBank/DDBJ databases">
        <title>Anaerobic single-cell dispensing facilitates the cultivation of human gut bacteria.</title>
        <authorList>
            <person name="Afrizal A."/>
        </authorList>
    </citation>
    <scope>NUCLEOTIDE SEQUENCE</scope>
    <source>
        <strain evidence="4">CLA-AA-H215</strain>
    </source>
</reference>
<feature type="domain" description="RACo-like middle region" evidence="3">
    <location>
        <begin position="88"/>
        <end position="248"/>
    </location>
</feature>
<dbReference type="Gene3D" id="3.10.20.880">
    <property type="match status" value="1"/>
</dbReference>
<dbReference type="Gene3D" id="3.30.420.480">
    <property type="entry name" value="Domain of unknown function (DUF4445)"/>
    <property type="match status" value="1"/>
</dbReference>
<keyword evidence="5" id="KW-1185">Reference proteome</keyword>
<organism evidence="4 5">
    <name type="scientific">Hominifimenecus microfluidus</name>
    <dbReference type="NCBI Taxonomy" id="2885348"/>
    <lineage>
        <taxon>Bacteria</taxon>
        <taxon>Bacillati</taxon>
        <taxon>Bacillota</taxon>
        <taxon>Clostridia</taxon>
        <taxon>Lachnospirales</taxon>
        <taxon>Lachnospiraceae</taxon>
        <taxon>Hominifimenecus</taxon>
    </lineage>
</organism>
<proteinExistence type="predicted"/>
<sequence length="513" mass="55665">MNINTLIRKIYLPLPLPTETDSRSDCRRILDTLAEQGFDSVQIPLAVRQQLYPLLPQSGYRVTASLCFDGTFWQLTGLEAGDTTSALYGLATDLGSTSVAMELVDLSSGQVLASASSYQKQIAHGEDILNRIFYAKDQPEHLQELQQEAVDTLEELMDQLTAASGIDVRNCACMTLAGNTTMTHFLLGLDAFCVFSSPYAVHVDTPGFFFAKEIGLTLHGLLFCFPSRANYLGGDIISGMIATELYKKESISAFFDIGTNGELVIGNRDFLICGAGAAGPALEGGSVTTGMRASDGAIDSIRLSGDDFSYTTIGEKPPIGICGSGITDLMAELFLHGIVDIRGQFVENSSPHLIYKEKAAGSANKVPEGITYAPGLVFYQKDIHEFLRTKAAAYTMMAVLMEQTGITAEDISDYYMAGAFGAHINKHSAVSIGMYPDVTYDRIHTVGNTSLKGARMLLLDRALLDDLHTILEKMEYVQLGSVGNFLEIMEAASYLPHIDIERFPSVKKEILGA</sequence>
<dbReference type="AlphaFoldDB" id="A0AAE3JFF5"/>
<feature type="domain" description="RACo C-terminal" evidence="1">
    <location>
        <begin position="251"/>
        <end position="507"/>
    </location>
</feature>
<protein>
    <submittedName>
        <fullName evidence="4">ASKHA domain-containing protein</fullName>
    </submittedName>
</protein>
<evidence type="ECO:0000313" key="4">
    <source>
        <dbReference type="EMBL" id="MCC2230677.1"/>
    </source>
</evidence>
<evidence type="ECO:0000259" key="3">
    <source>
        <dbReference type="Pfam" id="PF17651"/>
    </source>
</evidence>